<sequence>MADGSDTRGVKLQPTAVCRFGWCTGRFCLDRPEGELFHQAHITSSGDDDIVGVEIVRNDSADGGTTGTLVDITFADLDDGGVTRHSVSLSPTAALRHAEAVIKAALAALAQ</sequence>
<keyword evidence="2" id="KW-1185">Reference proteome</keyword>
<gene>
    <name evidence="1" type="ORF">Afe05nite_86450</name>
</gene>
<reference evidence="1" key="1">
    <citation type="submission" date="2021-01" db="EMBL/GenBank/DDBJ databases">
        <title>Whole genome shotgun sequence of Actinoplanes ferrugineus NBRC 15555.</title>
        <authorList>
            <person name="Komaki H."/>
            <person name="Tamura T."/>
        </authorList>
    </citation>
    <scope>NUCLEOTIDE SEQUENCE</scope>
    <source>
        <strain evidence="1">NBRC 15555</strain>
    </source>
</reference>
<dbReference type="Proteomes" id="UP000598174">
    <property type="component" value="Unassembled WGS sequence"/>
</dbReference>
<dbReference type="EMBL" id="BOMM01000100">
    <property type="protein sequence ID" value="GIE16805.1"/>
    <property type="molecule type" value="Genomic_DNA"/>
</dbReference>
<organism evidence="1 2">
    <name type="scientific">Paractinoplanes ferrugineus</name>
    <dbReference type="NCBI Taxonomy" id="113564"/>
    <lineage>
        <taxon>Bacteria</taxon>
        <taxon>Bacillati</taxon>
        <taxon>Actinomycetota</taxon>
        <taxon>Actinomycetes</taxon>
        <taxon>Micromonosporales</taxon>
        <taxon>Micromonosporaceae</taxon>
        <taxon>Paractinoplanes</taxon>
    </lineage>
</organism>
<protein>
    <submittedName>
        <fullName evidence="1">Uncharacterized protein</fullName>
    </submittedName>
</protein>
<dbReference type="RefSeq" id="WP_203823125.1">
    <property type="nucleotide sequence ID" value="NZ_BAAABP010000005.1"/>
</dbReference>
<name>A0A919JAN0_9ACTN</name>
<dbReference type="AlphaFoldDB" id="A0A919JAN0"/>
<evidence type="ECO:0000313" key="1">
    <source>
        <dbReference type="EMBL" id="GIE16805.1"/>
    </source>
</evidence>
<comment type="caution">
    <text evidence="1">The sequence shown here is derived from an EMBL/GenBank/DDBJ whole genome shotgun (WGS) entry which is preliminary data.</text>
</comment>
<accession>A0A919JAN0</accession>
<evidence type="ECO:0000313" key="2">
    <source>
        <dbReference type="Proteomes" id="UP000598174"/>
    </source>
</evidence>
<proteinExistence type="predicted"/>